<dbReference type="InterPro" id="IPR050641">
    <property type="entry name" value="RIFMO-like"/>
</dbReference>
<sequence>MIEVGVAATVLRTPVLVVGAGPVGAVLALELAQHGVPCLVVEEGGAPAGHDALDHLGGRSMELLRRLGLAAAIRRAGVDADEATDVVWSRRLDRPPVLVAQRPSVNQLRQRYATVNDGSAPAEQHQAVFGGHLAQQLRTALRASPLVDLREGWTCTQLRIDGDGALATLLDGRDGAVATVAARYVAGCDGAHSTVRAGADIGLDGLGAPVAYRAISFRSNDLALRSRGPGLSTLVVGPLTLVSRDERDAWVAHLAVRPGDRGDPAALLRGLHGTGNGAAPPEVLGVEDWDDGLEVALVYRRGPVFLAGEAAHRFHPAGDTSDTGIADAVDLGWKLAAVHHGWGGPALLDSYEAERRPRALMDRELLSRVLETRRRFGRLAAAGAPQDYLAGVLRQELHLADDVGIGFGGRYATSPVVWHERGTPPSLHGQRITPSTWPGGRPPAVRLADGGQLFDRLGPQLTLVDLTDDGAGAPMCAAARARGVPVVHLPLSDPAVRACWGRRLVLVRPDQHVAWRDDTPPEDWDAVLDLVRGAGPATR</sequence>
<evidence type="ECO:0000256" key="1">
    <source>
        <dbReference type="ARBA" id="ARBA00022630"/>
    </source>
</evidence>
<dbReference type="Pfam" id="PF01494">
    <property type="entry name" value="FAD_binding_3"/>
    <property type="match status" value="1"/>
</dbReference>
<evidence type="ECO:0000256" key="3">
    <source>
        <dbReference type="SAM" id="MobiDB-lite"/>
    </source>
</evidence>
<protein>
    <submittedName>
        <fullName evidence="5">FAD-dependent oxidoreductase</fullName>
    </submittedName>
</protein>
<evidence type="ECO:0000313" key="5">
    <source>
        <dbReference type="EMBL" id="GAA4257552.1"/>
    </source>
</evidence>
<reference evidence="6" key="1">
    <citation type="journal article" date="2019" name="Int. J. Syst. Evol. Microbiol.">
        <title>The Global Catalogue of Microorganisms (GCM) 10K type strain sequencing project: providing services to taxonomists for standard genome sequencing and annotation.</title>
        <authorList>
            <consortium name="The Broad Institute Genomics Platform"/>
            <consortium name="The Broad Institute Genome Sequencing Center for Infectious Disease"/>
            <person name="Wu L."/>
            <person name="Ma J."/>
        </authorList>
    </citation>
    <scope>NUCLEOTIDE SEQUENCE [LARGE SCALE GENOMIC DNA]</scope>
    <source>
        <strain evidence="6">JCM 17441</strain>
    </source>
</reference>
<dbReference type="PANTHER" id="PTHR43004:SF21">
    <property type="entry name" value="FAD-BINDING DOMAIN-CONTAINING PROTEIN-RELATED"/>
    <property type="match status" value="1"/>
</dbReference>
<dbReference type="SUPFAM" id="SSF51905">
    <property type="entry name" value="FAD/NAD(P)-binding domain"/>
    <property type="match status" value="1"/>
</dbReference>
<comment type="caution">
    <text evidence="5">The sequence shown here is derived from an EMBL/GenBank/DDBJ whole genome shotgun (WGS) entry which is preliminary data.</text>
</comment>
<dbReference type="InterPro" id="IPR002938">
    <property type="entry name" value="FAD-bd"/>
</dbReference>
<evidence type="ECO:0000259" key="4">
    <source>
        <dbReference type="Pfam" id="PF01494"/>
    </source>
</evidence>
<evidence type="ECO:0000256" key="2">
    <source>
        <dbReference type="ARBA" id="ARBA00022827"/>
    </source>
</evidence>
<dbReference type="Pfam" id="PF21274">
    <property type="entry name" value="Rng_hyd_C"/>
    <property type="match status" value="1"/>
</dbReference>
<feature type="domain" description="FAD-binding" evidence="4">
    <location>
        <begin position="12"/>
        <end position="359"/>
    </location>
</feature>
<keyword evidence="1" id="KW-0285">Flavoprotein</keyword>
<dbReference type="InterPro" id="IPR036188">
    <property type="entry name" value="FAD/NAD-bd_sf"/>
</dbReference>
<proteinExistence type="predicted"/>
<keyword evidence="2" id="KW-0274">FAD</keyword>
<name>A0ABP8DJK9_9ACTN</name>
<organism evidence="5 6">
    <name type="scientific">Dactylosporangium darangshiense</name>
    <dbReference type="NCBI Taxonomy" id="579108"/>
    <lineage>
        <taxon>Bacteria</taxon>
        <taxon>Bacillati</taxon>
        <taxon>Actinomycetota</taxon>
        <taxon>Actinomycetes</taxon>
        <taxon>Micromonosporales</taxon>
        <taxon>Micromonosporaceae</taxon>
        <taxon>Dactylosporangium</taxon>
    </lineage>
</organism>
<dbReference type="RefSeq" id="WP_345134534.1">
    <property type="nucleotide sequence ID" value="NZ_BAABAT010000028.1"/>
</dbReference>
<dbReference type="PANTHER" id="PTHR43004">
    <property type="entry name" value="TRK SYSTEM POTASSIUM UPTAKE PROTEIN"/>
    <property type="match status" value="1"/>
</dbReference>
<dbReference type="PRINTS" id="PR00420">
    <property type="entry name" value="RNGMNOXGNASE"/>
</dbReference>
<dbReference type="Gene3D" id="3.30.9.10">
    <property type="entry name" value="D-Amino Acid Oxidase, subunit A, domain 2"/>
    <property type="match status" value="1"/>
</dbReference>
<dbReference type="Proteomes" id="UP001500620">
    <property type="component" value="Unassembled WGS sequence"/>
</dbReference>
<gene>
    <name evidence="5" type="ORF">GCM10022255_074780</name>
</gene>
<keyword evidence="6" id="KW-1185">Reference proteome</keyword>
<accession>A0ABP8DJK9</accession>
<dbReference type="Gene3D" id="3.50.50.60">
    <property type="entry name" value="FAD/NAD(P)-binding domain"/>
    <property type="match status" value="1"/>
</dbReference>
<feature type="region of interest" description="Disordered" evidence="3">
    <location>
        <begin position="422"/>
        <end position="441"/>
    </location>
</feature>
<evidence type="ECO:0000313" key="6">
    <source>
        <dbReference type="Proteomes" id="UP001500620"/>
    </source>
</evidence>
<dbReference type="EMBL" id="BAABAT010000028">
    <property type="protein sequence ID" value="GAA4257552.1"/>
    <property type="molecule type" value="Genomic_DNA"/>
</dbReference>
<dbReference type="Gene3D" id="3.40.30.120">
    <property type="match status" value="1"/>
</dbReference>